<dbReference type="NCBIfam" id="NF038084">
    <property type="entry name" value="DHCW_cupin"/>
    <property type="match status" value="1"/>
</dbReference>
<dbReference type="EMBL" id="JPVN01000014">
    <property type="protein sequence ID" value="KGR78064.1"/>
    <property type="molecule type" value="Genomic_DNA"/>
</dbReference>
<sequence length="109" mass="12354">MNMEMLNFSTTDWDKVEKTIHKGLTGEAIWQTINHGSIRVRLVEYTPGYIADHWCSKGHILFVLKGELQTELQDGRVFTLKSNQSYQVGDNADPHRSSTTTGALLFIVD</sequence>
<reference evidence="1 2" key="1">
    <citation type="submission" date="2014-02" db="EMBL/GenBank/DDBJ databases">
        <title>Draft genome sequence of Lysinibacillus manganicus DSM 26584T.</title>
        <authorList>
            <person name="Zhang F."/>
            <person name="Wang G."/>
            <person name="Zhang L."/>
        </authorList>
    </citation>
    <scope>NUCLEOTIDE SEQUENCE [LARGE SCALE GENOMIC DNA]</scope>
    <source>
        <strain evidence="1 2">DSM 26584</strain>
    </source>
</reference>
<proteinExistence type="predicted"/>
<gene>
    <name evidence="1" type="ORF">CD29_13000</name>
</gene>
<protein>
    <recommendedName>
        <fullName evidence="3">Cupin 2 conserved barrel domain-containing protein</fullName>
    </recommendedName>
</protein>
<evidence type="ECO:0000313" key="1">
    <source>
        <dbReference type="EMBL" id="KGR78064.1"/>
    </source>
</evidence>
<dbReference type="SUPFAM" id="SSF51182">
    <property type="entry name" value="RmlC-like cupins"/>
    <property type="match status" value="1"/>
</dbReference>
<accession>A0A0A3I010</accession>
<evidence type="ECO:0000313" key="2">
    <source>
        <dbReference type="Proteomes" id="UP000030416"/>
    </source>
</evidence>
<dbReference type="InterPro" id="IPR047713">
    <property type="entry name" value="DHCW_cupin"/>
</dbReference>
<comment type="caution">
    <text evidence="1">The sequence shown here is derived from an EMBL/GenBank/DDBJ whole genome shotgun (WGS) entry which is preliminary data.</text>
</comment>
<dbReference type="InterPro" id="IPR011051">
    <property type="entry name" value="RmlC_Cupin_sf"/>
</dbReference>
<name>A0A0A3I010_9BACL</name>
<dbReference type="Gene3D" id="2.60.120.10">
    <property type="entry name" value="Jelly Rolls"/>
    <property type="match status" value="1"/>
</dbReference>
<keyword evidence="2" id="KW-1185">Reference proteome</keyword>
<dbReference type="AlphaFoldDB" id="A0A0A3I010"/>
<dbReference type="OrthoDB" id="9794443at2"/>
<dbReference type="STRING" id="1384049.CD29_13000"/>
<dbReference type="Proteomes" id="UP000030416">
    <property type="component" value="Unassembled WGS sequence"/>
</dbReference>
<dbReference type="InterPro" id="IPR014710">
    <property type="entry name" value="RmlC-like_jellyroll"/>
</dbReference>
<evidence type="ECO:0008006" key="3">
    <source>
        <dbReference type="Google" id="ProtNLM"/>
    </source>
</evidence>
<dbReference type="eggNOG" id="COG1917">
    <property type="taxonomic scope" value="Bacteria"/>
</dbReference>
<organism evidence="1 2">
    <name type="scientific">Ureibacillus manganicus DSM 26584</name>
    <dbReference type="NCBI Taxonomy" id="1384049"/>
    <lineage>
        <taxon>Bacteria</taxon>
        <taxon>Bacillati</taxon>
        <taxon>Bacillota</taxon>
        <taxon>Bacilli</taxon>
        <taxon>Bacillales</taxon>
        <taxon>Caryophanaceae</taxon>
        <taxon>Ureibacillus</taxon>
    </lineage>
</organism>